<evidence type="ECO:0000313" key="12">
    <source>
        <dbReference type="EMBL" id="MBD0417564.1"/>
    </source>
</evidence>
<evidence type="ECO:0000313" key="13">
    <source>
        <dbReference type="Proteomes" id="UP000643405"/>
    </source>
</evidence>
<dbReference type="EC" id="2.7.13.3" evidence="2"/>
<dbReference type="GO" id="GO:0005524">
    <property type="term" value="F:ATP binding"/>
    <property type="evidence" value="ECO:0007669"/>
    <property type="project" value="UniProtKB-KW"/>
</dbReference>
<dbReference type="Gene3D" id="3.30.450.20">
    <property type="entry name" value="PAS domain"/>
    <property type="match status" value="1"/>
</dbReference>
<evidence type="ECO:0000256" key="5">
    <source>
        <dbReference type="ARBA" id="ARBA00022741"/>
    </source>
</evidence>
<evidence type="ECO:0000256" key="6">
    <source>
        <dbReference type="ARBA" id="ARBA00022777"/>
    </source>
</evidence>
<dbReference type="SMART" id="SM00448">
    <property type="entry name" value="REC"/>
    <property type="match status" value="1"/>
</dbReference>
<dbReference type="PANTHER" id="PTHR43065">
    <property type="entry name" value="SENSOR HISTIDINE KINASE"/>
    <property type="match status" value="1"/>
</dbReference>
<dbReference type="CDD" id="cd00130">
    <property type="entry name" value="PAS"/>
    <property type="match status" value="1"/>
</dbReference>
<keyword evidence="8" id="KW-0902">Two-component regulatory system</keyword>
<evidence type="ECO:0000256" key="9">
    <source>
        <dbReference type="PROSITE-ProRule" id="PRU00169"/>
    </source>
</evidence>
<accession>A0A8J6U0G7</accession>
<dbReference type="Pfam" id="PF00072">
    <property type="entry name" value="Response_reg"/>
    <property type="match status" value="1"/>
</dbReference>
<reference evidence="12" key="1">
    <citation type="submission" date="2020-09" db="EMBL/GenBank/DDBJ databases">
        <title>Genome seq and assembly of Tianweitania sp.</title>
        <authorList>
            <person name="Chhetri G."/>
        </authorList>
    </citation>
    <scope>NUCLEOTIDE SEQUENCE</scope>
    <source>
        <strain evidence="12">Rool2</strain>
    </source>
</reference>
<keyword evidence="3 9" id="KW-0597">Phosphoprotein</keyword>
<evidence type="ECO:0000256" key="4">
    <source>
        <dbReference type="ARBA" id="ARBA00022679"/>
    </source>
</evidence>
<dbReference type="SMART" id="SM00388">
    <property type="entry name" value="HisKA"/>
    <property type="match status" value="1"/>
</dbReference>
<feature type="modified residue" description="4-aspartylphosphate" evidence="9">
    <location>
        <position position="435"/>
    </location>
</feature>
<evidence type="ECO:0000256" key="1">
    <source>
        <dbReference type="ARBA" id="ARBA00000085"/>
    </source>
</evidence>
<name>A0A8J6U0G7_9HYPH</name>
<gene>
    <name evidence="12" type="ORF">ICI42_23300</name>
</gene>
<dbReference type="InterPro" id="IPR036097">
    <property type="entry name" value="HisK_dim/P_sf"/>
</dbReference>
<dbReference type="PROSITE" id="PS50110">
    <property type="entry name" value="RESPONSE_REGULATORY"/>
    <property type="match status" value="1"/>
</dbReference>
<dbReference type="PRINTS" id="PR00344">
    <property type="entry name" value="BCTRLSENSOR"/>
</dbReference>
<dbReference type="PROSITE" id="PS50109">
    <property type="entry name" value="HIS_KIN"/>
    <property type="match status" value="1"/>
</dbReference>
<keyword evidence="7" id="KW-0067">ATP-binding</keyword>
<dbReference type="InterPro" id="IPR003594">
    <property type="entry name" value="HATPase_dom"/>
</dbReference>
<dbReference type="Pfam" id="PF00512">
    <property type="entry name" value="HisKA"/>
    <property type="match status" value="1"/>
</dbReference>
<dbReference type="EMBL" id="JACVVX010000019">
    <property type="protein sequence ID" value="MBD0417564.1"/>
    <property type="molecule type" value="Genomic_DNA"/>
</dbReference>
<comment type="caution">
    <text evidence="12">The sequence shown here is derived from an EMBL/GenBank/DDBJ whole genome shotgun (WGS) entry which is preliminary data.</text>
</comment>
<dbReference type="SUPFAM" id="SSF47384">
    <property type="entry name" value="Homodimeric domain of signal transducing histidine kinase"/>
    <property type="match status" value="1"/>
</dbReference>
<dbReference type="Proteomes" id="UP000643405">
    <property type="component" value="Unassembled WGS sequence"/>
</dbReference>
<dbReference type="SUPFAM" id="SSF52172">
    <property type="entry name" value="CheY-like"/>
    <property type="match status" value="1"/>
</dbReference>
<dbReference type="InterPro" id="IPR004358">
    <property type="entry name" value="Sig_transdc_His_kin-like_C"/>
</dbReference>
<dbReference type="PANTHER" id="PTHR43065:SF46">
    <property type="entry name" value="C4-DICARBOXYLATE TRANSPORT SENSOR PROTEIN DCTB"/>
    <property type="match status" value="1"/>
</dbReference>
<dbReference type="InterPro" id="IPR005467">
    <property type="entry name" value="His_kinase_dom"/>
</dbReference>
<proteinExistence type="predicted"/>
<dbReference type="SUPFAM" id="SSF55785">
    <property type="entry name" value="PYP-like sensor domain (PAS domain)"/>
    <property type="match status" value="1"/>
</dbReference>
<evidence type="ECO:0000256" key="8">
    <source>
        <dbReference type="ARBA" id="ARBA00023012"/>
    </source>
</evidence>
<dbReference type="NCBIfam" id="TIGR00229">
    <property type="entry name" value="sensory_box"/>
    <property type="match status" value="1"/>
</dbReference>
<dbReference type="RefSeq" id="WP_188167001.1">
    <property type="nucleotide sequence ID" value="NZ_JACVVX010000019.1"/>
</dbReference>
<evidence type="ECO:0000259" key="11">
    <source>
        <dbReference type="PROSITE" id="PS50110"/>
    </source>
</evidence>
<dbReference type="SMART" id="SM00387">
    <property type="entry name" value="HATPase_c"/>
    <property type="match status" value="1"/>
</dbReference>
<dbReference type="GO" id="GO:0000155">
    <property type="term" value="F:phosphorelay sensor kinase activity"/>
    <property type="evidence" value="ECO:0007669"/>
    <property type="project" value="InterPro"/>
</dbReference>
<dbReference type="InterPro" id="IPR011006">
    <property type="entry name" value="CheY-like_superfamily"/>
</dbReference>
<dbReference type="Pfam" id="PF02518">
    <property type="entry name" value="HATPase_c"/>
    <property type="match status" value="1"/>
</dbReference>
<organism evidence="12 13">
    <name type="scientific">Oryzicola mucosus</name>
    <dbReference type="NCBI Taxonomy" id="2767425"/>
    <lineage>
        <taxon>Bacteria</taxon>
        <taxon>Pseudomonadati</taxon>
        <taxon>Pseudomonadota</taxon>
        <taxon>Alphaproteobacteria</taxon>
        <taxon>Hyphomicrobiales</taxon>
        <taxon>Phyllobacteriaceae</taxon>
        <taxon>Oryzicola</taxon>
    </lineage>
</organism>
<feature type="domain" description="Histidine kinase" evidence="10">
    <location>
        <begin position="156"/>
        <end position="366"/>
    </location>
</feature>
<dbReference type="SUPFAM" id="SSF55874">
    <property type="entry name" value="ATPase domain of HSP90 chaperone/DNA topoisomerase II/histidine kinase"/>
    <property type="match status" value="1"/>
</dbReference>
<dbReference type="Pfam" id="PF13426">
    <property type="entry name" value="PAS_9"/>
    <property type="match status" value="1"/>
</dbReference>
<evidence type="ECO:0000259" key="10">
    <source>
        <dbReference type="PROSITE" id="PS50109"/>
    </source>
</evidence>
<dbReference type="InterPro" id="IPR003661">
    <property type="entry name" value="HisK_dim/P_dom"/>
</dbReference>
<feature type="domain" description="Response regulatory" evidence="11">
    <location>
        <begin position="386"/>
        <end position="503"/>
    </location>
</feature>
<dbReference type="CDD" id="cd00082">
    <property type="entry name" value="HisKA"/>
    <property type="match status" value="1"/>
</dbReference>
<evidence type="ECO:0000256" key="2">
    <source>
        <dbReference type="ARBA" id="ARBA00012438"/>
    </source>
</evidence>
<dbReference type="Gene3D" id="3.40.50.2300">
    <property type="match status" value="1"/>
</dbReference>
<dbReference type="InterPro" id="IPR001789">
    <property type="entry name" value="Sig_transdc_resp-reg_receiver"/>
</dbReference>
<evidence type="ECO:0000256" key="3">
    <source>
        <dbReference type="ARBA" id="ARBA00022553"/>
    </source>
</evidence>
<dbReference type="InterPro" id="IPR000014">
    <property type="entry name" value="PAS"/>
</dbReference>
<dbReference type="InterPro" id="IPR036890">
    <property type="entry name" value="HATPase_C_sf"/>
</dbReference>
<keyword evidence="4" id="KW-0808">Transferase</keyword>
<keyword evidence="6" id="KW-0418">Kinase</keyword>
<dbReference type="InterPro" id="IPR035965">
    <property type="entry name" value="PAS-like_dom_sf"/>
</dbReference>
<dbReference type="Gene3D" id="1.10.287.130">
    <property type="match status" value="1"/>
</dbReference>
<dbReference type="Gene3D" id="3.30.565.10">
    <property type="entry name" value="Histidine kinase-like ATPase, C-terminal domain"/>
    <property type="match status" value="1"/>
</dbReference>
<keyword evidence="5" id="KW-0547">Nucleotide-binding</keyword>
<comment type="catalytic activity">
    <reaction evidence="1">
        <text>ATP + protein L-histidine = ADP + protein N-phospho-L-histidine.</text>
        <dbReference type="EC" id="2.7.13.3"/>
    </reaction>
</comment>
<sequence length="510" mass="55297">MSVTSALDDALLEGTFTRSGDAIFVLDRDGFIDCNDAALRMFGFTDKQEVLTRHPGDFAPERQLDGRLSVDVAEADMAAAFAQGHALVEWQHQRKDGSLFFSEVMLVGVTLNGRQALTATIRDVSRRKEAEGEVLRQRDALYQSEKMGALGSLLAGIAHELNNPLAVVLTQAGLMRETCVEPHSVMRAKKIENAANRCARIVRSFLAMARQRPPSSVPVNLRQIVEAALDMTSYGLRSSGIKVSIDIPELPEISGDPDRLGQVAMNLIVNAQHALEKVEGDRHLAIVGMKNDHEIRLTFSDSGPGVPVSIRDRIFEPFFTTKPVGVGTGIGLSLCQSIVRSHQGSLVCEEAANGGAAFVLVLPLPAAPVSVISVNASEQQPNRGGSILIVDDEPEILDVLREIVSPLVDRVDCVSTGAEALEYIHGTTNDILLSDLRMPEMDGPTLYSRLLQHGPGVPKRIIFVTGDALDGSIRQFAQGKKDVAVLEKPFTPDEVRDIIREALASHRNAL</sequence>
<evidence type="ECO:0000256" key="7">
    <source>
        <dbReference type="ARBA" id="ARBA00022840"/>
    </source>
</evidence>
<protein>
    <recommendedName>
        <fullName evidence="2">histidine kinase</fullName>
        <ecNumber evidence="2">2.7.13.3</ecNumber>
    </recommendedName>
</protein>
<dbReference type="AlphaFoldDB" id="A0A8J6U0G7"/>
<dbReference type="CDD" id="cd00156">
    <property type="entry name" value="REC"/>
    <property type="match status" value="1"/>
</dbReference>
<keyword evidence="13" id="KW-1185">Reference proteome</keyword>